<reference evidence="1 2" key="1">
    <citation type="journal article" date="2018" name="Syst. Appl. Microbiol.">
        <title>Pseudomonas silesiensis sp. nov. strain A3T isolated from a biological pesticide sewage treatment plant and analysis of the complete genome sequence.</title>
        <authorList>
            <person name="Kaminski M.A."/>
            <person name="Furmanczyk E.M."/>
            <person name="Sobczak A."/>
            <person name="Dziembowski A."/>
            <person name="Lipinski L."/>
        </authorList>
    </citation>
    <scope>NUCLEOTIDE SEQUENCE [LARGE SCALE GENOMIC DNA]</scope>
    <source>
        <strain evidence="1 2">A3</strain>
    </source>
</reference>
<dbReference type="InterPro" id="IPR012661">
    <property type="entry name" value="CHP02448"/>
</dbReference>
<accession>A0A191YQY7</accession>
<dbReference type="KEGG" id="psil:PMA3_08410"/>
<dbReference type="STRING" id="1853130.PMA3_08410"/>
<organism evidence="1 2">
    <name type="scientific">Pseudomonas silesiensis</name>
    <dbReference type="NCBI Taxonomy" id="1853130"/>
    <lineage>
        <taxon>Bacteria</taxon>
        <taxon>Pseudomonadati</taxon>
        <taxon>Pseudomonadota</taxon>
        <taxon>Gammaproteobacteria</taxon>
        <taxon>Pseudomonadales</taxon>
        <taxon>Pseudomonadaceae</taxon>
        <taxon>Pseudomonas</taxon>
    </lineage>
</organism>
<evidence type="ECO:0000313" key="2">
    <source>
        <dbReference type="Proteomes" id="UP000078354"/>
    </source>
</evidence>
<dbReference type="EMBL" id="CP014870">
    <property type="protein sequence ID" value="ANJ55179.1"/>
    <property type="molecule type" value="Genomic_DNA"/>
</dbReference>
<name>A0A191YQY7_9PSED</name>
<keyword evidence="2" id="KW-1185">Reference proteome</keyword>
<dbReference type="Pfam" id="PF09498">
    <property type="entry name" value="DUF2388"/>
    <property type="match status" value="1"/>
</dbReference>
<dbReference type="NCBIfam" id="TIGR02448">
    <property type="entry name" value="conserverd hypothetical protein"/>
    <property type="match status" value="1"/>
</dbReference>
<evidence type="ECO:0000313" key="1">
    <source>
        <dbReference type="EMBL" id="ANJ55179.1"/>
    </source>
</evidence>
<proteinExistence type="predicted"/>
<gene>
    <name evidence="1" type="ORF">PMA3_08410</name>
</gene>
<dbReference type="Proteomes" id="UP000078354">
    <property type="component" value="Chromosome"/>
</dbReference>
<dbReference type="AlphaFoldDB" id="A0A191YQY7"/>
<dbReference type="RefSeq" id="WP_102136396.1">
    <property type="nucleotide sequence ID" value="NZ_CP014870.1"/>
</dbReference>
<sequence length="89" mass="9764">MSTLAATHTFYSTIYPSEWTSDFSSGLSADRDYKIIIQARDDAAAFAASEGAYRGAFLEAAIAVLNIRGKEQSDMELATWILSKTSFIE</sequence>
<protein>
    <submittedName>
        <fullName evidence="1">Uncharacterized protein</fullName>
    </submittedName>
</protein>